<evidence type="ECO:0000256" key="9">
    <source>
        <dbReference type="SAM" id="MobiDB-lite"/>
    </source>
</evidence>
<feature type="transmembrane region" description="Helical" evidence="10">
    <location>
        <begin position="159"/>
        <end position="181"/>
    </location>
</feature>
<keyword evidence="5" id="KW-0547">Nucleotide-binding</keyword>
<reference evidence="13" key="1">
    <citation type="journal article" date="2019" name="Int. J. Syst. Evol. Microbiol.">
        <title>The Global Catalogue of Microorganisms (GCM) 10K type strain sequencing project: providing services to taxonomists for standard genome sequencing and annotation.</title>
        <authorList>
            <consortium name="The Broad Institute Genomics Platform"/>
            <consortium name="The Broad Institute Genome Sequencing Center for Infectious Disease"/>
            <person name="Wu L."/>
            <person name="Ma J."/>
        </authorList>
    </citation>
    <scope>NUCLEOTIDE SEQUENCE [LARGE SCALE GENOMIC DNA]</scope>
    <source>
        <strain evidence="13">JCM 11448</strain>
    </source>
</reference>
<dbReference type="Proteomes" id="UP001500282">
    <property type="component" value="Unassembled WGS sequence"/>
</dbReference>
<keyword evidence="13" id="KW-1185">Reference proteome</keyword>
<proteinExistence type="predicted"/>
<feature type="transmembrane region" description="Helical" evidence="10">
    <location>
        <begin position="73"/>
        <end position="90"/>
    </location>
</feature>
<evidence type="ECO:0000256" key="3">
    <source>
        <dbReference type="ARBA" id="ARBA00022553"/>
    </source>
</evidence>
<dbReference type="Gene3D" id="1.20.5.1930">
    <property type="match status" value="1"/>
</dbReference>
<dbReference type="EC" id="2.7.13.3" evidence="2"/>
<feature type="transmembrane region" description="Helical" evidence="10">
    <location>
        <begin position="133"/>
        <end position="152"/>
    </location>
</feature>
<keyword evidence="10" id="KW-1133">Transmembrane helix</keyword>
<keyword evidence="10" id="KW-0812">Transmembrane</keyword>
<gene>
    <name evidence="12" type="ORF">GCM10009579_56940</name>
</gene>
<name>A0ABP4HTE6_9ACTN</name>
<evidence type="ECO:0000313" key="13">
    <source>
        <dbReference type="Proteomes" id="UP001500282"/>
    </source>
</evidence>
<evidence type="ECO:0000256" key="6">
    <source>
        <dbReference type="ARBA" id="ARBA00022777"/>
    </source>
</evidence>
<evidence type="ECO:0000256" key="4">
    <source>
        <dbReference type="ARBA" id="ARBA00022679"/>
    </source>
</evidence>
<feature type="domain" description="Signal transduction histidine kinase subgroup 3 dimerisation and phosphoacceptor" evidence="11">
    <location>
        <begin position="213"/>
        <end position="276"/>
    </location>
</feature>
<keyword evidence="10" id="KW-0472">Membrane</keyword>
<evidence type="ECO:0000256" key="10">
    <source>
        <dbReference type="SAM" id="Phobius"/>
    </source>
</evidence>
<dbReference type="PANTHER" id="PTHR24421">
    <property type="entry name" value="NITRATE/NITRITE SENSOR PROTEIN NARX-RELATED"/>
    <property type="match status" value="1"/>
</dbReference>
<evidence type="ECO:0000256" key="8">
    <source>
        <dbReference type="ARBA" id="ARBA00023012"/>
    </source>
</evidence>
<comment type="caution">
    <text evidence="12">The sequence shown here is derived from an EMBL/GenBank/DDBJ whole genome shotgun (WGS) entry which is preliminary data.</text>
</comment>
<feature type="region of interest" description="Disordered" evidence="9">
    <location>
        <begin position="274"/>
        <end position="337"/>
    </location>
</feature>
<accession>A0ABP4HTE6</accession>
<evidence type="ECO:0000259" key="11">
    <source>
        <dbReference type="Pfam" id="PF07730"/>
    </source>
</evidence>
<evidence type="ECO:0000313" key="12">
    <source>
        <dbReference type="EMBL" id="GAA1286774.1"/>
    </source>
</evidence>
<organism evidence="12 13">
    <name type="scientific">Streptomyces javensis</name>
    <dbReference type="NCBI Taxonomy" id="114698"/>
    <lineage>
        <taxon>Bacteria</taxon>
        <taxon>Bacillati</taxon>
        <taxon>Actinomycetota</taxon>
        <taxon>Actinomycetes</taxon>
        <taxon>Kitasatosporales</taxon>
        <taxon>Streptomycetaceae</taxon>
        <taxon>Streptomyces</taxon>
        <taxon>Streptomyces violaceusniger group</taxon>
    </lineage>
</organism>
<keyword evidence="3" id="KW-0597">Phosphoprotein</keyword>
<keyword evidence="8" id="KW-0902">Two-component regulatory system</keyword>
<dbReference type="InterPro" id="IPR050482">
    <property type="entry name" value="Sensor_HK_TwoCompSys"/>
</dbReference>
<keyword evidence="6" id="KW-0418">Kinase</keyword>
<dbReference type="InterPro" id="IPR036890">
    <property type="entry name" value="HATPase_C_sf"/>
</dbReference>
<feature type="transmembrane region" description="Helical" evidence="10">
    <location>
        <begin position="97"/>
        <end position="121"/>
    </location>
</feature>
<dbReference type="SUPFAM" id="SSF55874">
    <property type="entry name" value="ATPase domain of HSP90 chaperone/DNA topoisomerase II/histidine kinase"/>
    <property type="match status" value="1"/>
</dbReference>
<feature type="transmembrane region" description="Helical" evidence="10">
    <location>
        <begin position="42"/>
        <end position="61"/>
    </location>
</feature>
<dbReference type="InterPro" id="IPR011712">
    <property type="entry name" value="Sig_transdc_His_kin_sub3_dim/P"/>
</dbReference>
<evidence type="ECO:0000256" key="1">
    <source>
        <dbReference type="ARBA" id="ARBA00000085"/>
    </source>
</evidence>
<keyword evidence="4" id="KW-0808">Transferase</keyword>
<feature type="region of interest" description="Disordered" evidence="9">
    <location>
        <begin position="451"/>
        <end position="480"/>
    </location>
</feature>
<dbReference type="CDD" id="cd16917">
    <property type="entry name" value="HATPase_UhpB-NarQ-NarX-like"/>
    <property type="match status" value="1"/>
</dbReference>
<dbReference type="PANTHER" id="PTHR24421:SF10">
    <property type="entry name" value="NITRATE_NITRITE SENSOR PROTEIN NARQ"/>
    <property type="match status" value="1"/>
</dbReference>
<dbReference type="Pfam" id="PF07730">
    <property type="entry name" value="HisKA_3"/>
    <property type="match status" value="1"/>
</dbReference>
<evidence type="ECO:0000256" key="2">
    <source>
        <dbReference type="ARBA" id="ARBA00012438"/>
    </source>
</evidence>
<sequence>MSTTSRIRQLWNTLRSRALLPSGDGGPARRLAKRPVPRSPLLPARAADLLLTVVALLLAMWTSFQNPYLGPAAPWANLLIAAVSALPLLARRRAPELVLAVGLLAKILQVSAFATPLAYYAEGAYRGPHSRRTVWASAGIGLVVLAPWDAAAWSHFRTVALWFAVNFVFSCLVPLLLGLYVGQRRAVVAGLVERAEHAEREQRLVVEAAREQERRRIAGEMHDVVSHQVSLIVVHANALSAVAHDPEVTGETAQIIQAAGRRALTELREMLGLLRNGPAGGPATGAGGPPTPAGSRPATGAGGPPTPVGSGVAKGEQGGSAAAVRDPAASAERRPVPGPAIGRIAELADGSRAAGLPVTMLVEGAPQPLDEPVERAAHRVVQEALTNVHKHAPGATTRIELGFDSRTVRVRIVNGPPERPAEPAADGEPLLPSGGHGLIGLTERVRLAGGTIESGPTGDGGFRIDAALPTSVPGAATTEP</sequence>
<feature type="compositionally biased region" description="Low complexity" evidence="9">
    <location>
        <begin position="321"/>
        <end position="330"/>
    </location>
</feature>
<feature type="compositionally biased region" description="Gly residues" evidence="9">
    <location>
        <begin position="278"/>
        <end position="288"/>
    </location>
</feature>
<protein>
    <recommendedName>
        <fullName evidence="2">histidine kinase</fullName>
        <ecNumber evidence="2">2.7.13.3</ecNumber>
    </recommendedName>
</protein>
<evidence type="ECO:0000256" key="5">
    <source>
        <dbReference type="ARBA" id="ARBA00022741"/>
    </source>
</evidence>
<keyword evidence="7" id="KW-0067">ATP-binding</keyword>
<dbReference type="Gene3D" id="3.30.565.10">
    <property type="entry name" value="Histidine kinase-like ATPase, C-terminal domain"/>
    <property type="match status" value="1"/>
</dbReference>
<comment type="catalytic activity">
    <reaction evidence="1">
        <text>ATP + protein L-histidine = ADP + protein N-phospho-L-histidine.</text>
        <dbReference type="EC" id="2.7.13.3"/>
    </reaction>
</comment>
<dbReference type="EMBL" id="BAAAIH010000037">
    <property type="protein sequence ID" value="GAA1286774.1"/>
    <property type="molecule type" value="Genomic_DNA"/>
</dbReference>
<evidence type="ECO:0000256" key="7">
    <source>
        <dbReference type="ARBA" id="ARBA00022840"/>
    </source>
</evidence>